<dbReference type="AlphaFoldDB" id="A0A4R2IMP0"/>
<organism evidence="1 2">
    <name type="scientific">Kribbella antiqua</name>
    <dbReference type="NCBI Taxonomy" id="2512217"/>
    <lineage>
        <taxon>Bacteria</taxon>
        <taxon>Bacillati</taxon>
        <taxon>Actinomycetota</taxon>
        <taxon>Actinomycetes</taxon>
        <taxon>Propionibacteriales</taxon>
        <taxon>Kribbellaceae</taxon>
        <taxon>Kribbella</taxon>
    </lineage>
</organism>
<accession>A0A4R2IMP0</accession>
<reference evidence="1 2" key="1">
    <citation type="journal article" date="2015" name="Stand. Genomic Sci.">
        <title>Genomic Encyclopedia of Bacterial and Archaeal Type Strains, Phase III: the genomes of soil and plant-associated and newly described type strains.</title>
        <authorList>
            <person name="Whitman W.B."/>
            <person name="Woyke T."/>
            <person name="Klenk H.P."/>
            <person name="Zhou Y."/>
            <person name="Lilburn T.G."/>
            <person name="Beck B.J."/>
            <person name="De Vos P."/>
            <person name="Vandamme P."/>
            <person name="Eisen J.A."/>
            <person name="Garrity G."/>
            <person name="Hugenholtz P."/>
            <person name="Kyrpides N.C."/>
        </authorList>
    </citation>
    <scope>NUCLEOTIDE SEQUENCE [LARGE SCALE GENOMIC DNA]</scope>
    <source>
        <strain evidence="1 2">VKM Ac-2541</strain>
    </source>
</reference>
<comment type="caution">
    <text evidence="1">The sequence shown here is derived from an EMBL/GenBank/DDBJ whole genome shotgun (WGS) entry which is preliminary data.</text>
</comment>
<dbReference type="RefSeq" id="WP_132153070.1">
    <property type="nucleotide sequence ID" value="NZ_SLWR01000009.1"/>
</dbReference>
<protein>
    <submittedName>
        <fullName evidence="1">Uncharacterized protein</fullName>
    </submittedName>
</protein>
<evidence type="ECO:0000313" key="1">
    <source>
        <dbReference type="EMBL" id="TCO45218.1"/>
    </source>
</evidence>
<dbReference type="OrthoDB" id="8451447at2"/>
<name>A0A4R2IMP0_9ACTN</name>
<dbReference type="EMBL" id="SLWR01000009">
    <property type="protein sequence ID" value="TCO45218.1"/>
    <property type="molecule type" value="Genomic_DNA"/>
</dbReference>
<proteinExistence type="predicted"/>
<dbReference type="Proteomes" id="UP000295573">
    <property type="component" value="Unassembled WGS sequence"/>
</dbReference>
<sequence>MTDLNYAWEKFFTGLDSLATGEGTLRERLKSAYTSQINRAEDWSGSSIDPELGEMVKRFHARMRTVDNPGDGRGIYSASIDAMSDEEVSTAAQELFSIALRLHELHALQYADR</sequence>
<gene>
    <name evidence="1" type="ORF">EV646_109393</name>
</gene>
<keyword evidence="2" id="KW-1185">Reference proteome</keyword>
<evidence type="ECO:0000313" key="2">
    <source>
        <dbReference type="Proteomes" id="UP000295573"/>
    </source>
</evidence>